<dbReference type="STRING" id="1423735.FC15_GL000577"/>
<dbReference type="AlphaFoldDB" id="A0A0R1W298"/>
<keyword evidence="2" id="KW-0812">Transmembrane</keyword>
<comment type="caution">
    <text evidence="3">The sequence shown here is derived from an EMBL/GenBank/DDBJ whole genome shotgun (WGS) entry which is preliminary data.</text>
</comment>
<proteinExistence type="predicted"/>
<evidence type="ECO:0000256" key="1">
    <source>
        <dbReference type="SAM" id="MobiDB-lite"/>
    </source>
</evidence>
<feature type="transmembrane region" description="Helical" evidence="2">
    <location>
        <begin position="75"/>
        <end position="95"/>
    </location>
</feature>
<keyword evidence="4" id="KW-1185">Reference proteome</keyword>
<keyword evidence="2" id="KW-1133">Transmembrane helix</keyword>
<evidence type="ECO:0000313" key="3">
    <source>
        <dbReference type="EMBL" id="KRM08508.1"/>
    </source>
</evidence>
<name>A0A0R1W298_9LACO</name>
<feature type="compositionally biased region" description="Low complexity" evidence="1">
    <location>
        <begin position="33"/>
        <end position="57"/>
    </location>
</feature>
<dbReference type="Proteomes" id="UP000051315">
    <property type="component" value="Unassembled WGS sequence"/>
</dbReference>
<gene>
    <name evidence="3" type="ORF">FC15_GL000577</name>
</gene>
<evidence type="ECO:0000256" key="2">
    <source>
        <dbReference type="SAM" id="Phobius"/>
    </source>
</evidence>
<dbReference type="EMBL" id="AZFX01000087">
    <property type="protein sequence ID" value="KRM08508.1"/>
    <property type="molecule type" value="Genomic_DNA"/>
</dbReference>
<keyword evidence="2" id="KW-0472">Membrane</keyword>
<evidence type="ECO:0000313" key="4">
    <source>
        <dbReference type="Proteomes" id="UP000051315"/>
    </source>
</evidence>
<dbReference type="RefSeq" id="WP_057825438.1">
    <property type="nucleotide sequence ID" value="NZ_AZFX01000087.1"/>
</dbReference>
<accession>A0A0R1W298</accession>
<organism evidence="3 4">
    <name type="scientific">Lapidilactobacillus concavus DSM 17758</name>
    <dbReference type="NCBI Taxonomy" id="1423735"/>
    <lineage>
        <taxon>Bacteria</taxon>
        <taxon>Bacillati</taxon>
        <taxon>Bacillota</taxon>
        <taxon>Bacilli</taxon>
        <taxon>Lactobacillales</taxon>
        <taxon>Lactobacillaceae</taxon>
        <taxon>Lapidilactobacillus</taxon>
    </lineage>
</organism>
<reference evidence="3 4" key="1">
    <citation type="journal article" date="2015" name="Genome Announc.">
        <title>Expanding the biotechnology potential of lactobacilli through comparative genomics of 213 strains and associated genera.</title>
        <authorList>
            <person name="Sun Z."/>
            <person name="Harris H.M."/>
            <person name="McCann A."/>
            <person name="Guo C."/>
            <person name="Argimon S."/>
            <person name="Zhang W."/>
            <person name="Yang X."/>
            <person name="Jeffery I.B."/>
            <person name="Cooney J.C."/>
            <person name="Kagawa T.F."/>
            <person name="Liu W."/>
            <person name="Song Y."/>
            <person name="Salvetti E."/>
            <person name="Wrobel A."/>
            <person name="Rasinkangas P."/>
            <person name="Parkhill J."/>
            <person name="Rea M.C."/>
            <person name="O'Sullivan O."/>
            <person name="Ritari J."/>
            <person name="Douillard F.P."/>
            <person name="Paul Ross R."/>
            <person name="Yang R."/>
            <person name="Briner A.E."/>
            <person name="Felis G.E."/>
            <person name="de Vos W.M."/>
            <person name="Barrangou R."/>
            <person name="Klaenhammer T.R."/>
            <person name="Caufield P.W."/>
            <person name="Cui Y."/>
            <person name="Zhang H."/>
            <person name="O'Toole P.W."/>
        </authorList>
    </citation>
    <scope>NUCLEOTIDE SEQUENCE [LARGE SCALE GENOMIC DNA]</scope>
    <source>
        <strain evidence="3 4">DSM 17758</strain>
    </source>
</reference>
<dbReference type="PATRIC" id="fig|1423735.3.peg.604"/>
<sequence length="96" mass="11164">MKTNEEPDTIIDTRPSHRRSDRRSRSISHESATDTTQTEATNATLSRVARQQSQRSSGVNDHQKEVRHPFMRRRLNWAIFAVVVLIIAIYLVLFFI</sequence>
<protein>
    <submittedName>
        <fullName evidence="3">Uncharacterized protein</fullName>
    </submittedName>
</protein>
<feature type="compositionally biased region" description="Basic and acidic residues" evidence="1">
    <location>
        <begin position="23"/>
        <end position="32"/>
    </location>
</feature>
<feature type="region of interest" description="Disordered" evidence="1">
    <location>
        <begin position="1"/>
        <end position="65"/>
    </location>
</feature>